<dbReference type="Proteomes" id="UP001054252">
    <property type="component" value="Unassembled WGS sequence"/>
</dbReference>
<dbReference type="Gene3D" id="3.40.50.300">
    <property type="entry name" value="P-loop containing nucleotide triphosphate hydrolases"/>
    <property type="match status" value="1"/>
</dbReference>
<dbReference type="Pfam" id="PF23247">
    <property type="entry name" value="LRR_RPS2"/>
    <property type="match status" value="3"/>
</dbReference>
<comment type="similarity">
    <text evidence="1">Belongs to the disease resistance NB-LRR family.</text>
</comment>
<keyword evidence="2" id="KW-0677">Repeat</keyword>
<dbReference type="Gene3D" id="1.10.8.430">
    <property type="entry name" value="Helical domain of apoptotic protease-activating factors"/>
    <property type="match status" value="1"/>
</dbReference>
<feature type="domain" description="NB-ARC" evidence="7">
    <location>
        <begin position="175"/>
        <end position="326"/>
    </location>
</feature>
<evidence type="ECO:0000256" key="6">
    <source>
        <dbReference type="SAM" id="Coils"/>
    </source>
</evidence>
<dbReference type="SUPFAM" id="SSF52058">
    <property type="entry name" value="L domain-like"/>
    <property type="match status" value="1"/>
</dbReference>
<feature type="domain" description="Disease resistance protein At4g27190-like leucine-rich repeats" evidence="8">
    <location>
        <begin position="1132"/>
        <end position="1289"/>
    </location>
</feature>
<evidence type="ECO:0000256" key="3">
    <source>
        <dbReference type="ARBA" id="ARBA00022741"/>
    </source>
</evidence>
<evidence type="ECO:0008006" key="12">
    <source>
        <dbReference type="Google" id="ProtNLM"/>
    </source>
</evidence>
<protein>
    <recommendedName>
        <fullName evidence="12">AAA+ ATPase domain-containing protein</fullName>
    </recommendedName>
</protein>
<evidence type="ECO:0000256" key="2">
    <source>
        <dbReference type="ARBA" id="ARBA00022737"/>
    </source>
</evidence>
<dbReference type="PANTHER" id="PTHR33463">
    <property type="entry name" value="NB-ARC DOMAIN-CONTAINING PROTEIN-RELATED"/>
    <property type="match status" value="1"/>
</dbReference>
<dbReference type="InterPro" id="IPR055414">
    <property type="entry name" value="LRR_R13L4/SHOC2-like"/>
</dbReference>
<feature type="domain" description="Disease resistance protein At4g27190-like leucine-rich repeats" evidence="8">
    <location>
        <begin position="1467"/>
        <end position="1624"/>
    </location>
</feature>
<evidence type="ECO:0000259" key="7">
    <source>
        <dbReference type="Pfam" id="PF00931"/>
    </source>
</evidence>
<evidence type="ECO:0000256" key="5">
    <source>
        <dbReference type="ARBA" id="ARBA00022840"/>
    </source>
</evidence>
<evidence type="ECO:0000313" key="10">
    <source>
        <dbReference type="EMBL" id="GKV50859.1"/>
    </source>
</evidence>
<organism evidence="10 11">
    <name type="scientific">Rubroshorea leprosula</name>
    <dbReference type="NCBI Taxonomy" id="152421"/>
    <lineage>
        <taxon>Eukaryota</taxon>
        <taxon>Viridiplantae</taxon>
        <taxon>Streptophyta</taxon>
        <taxon>Embryophyta</taxon>
        <taxon>Tracheophyta</taxon>
        <taxon>Spermatophyta</taxon>
        <taxon>Magnoliopsida</taxon>
        <taxon>eudicotyledons</taxon>
        <taxon>Gunneridae</taxon>
        <taxon>Pentapetalae</taxon>
        <taxon>rosids</taxon>
        <taxon>malvids</taxon>
        <taxon>Malvales</taxon>
        <taxon>Dipterocarpaceae</taxon>
        <taxon>Rubroshorea</taxon>
    </lineage>
</organism>
<proteinExistence type="inferred from homology"/>
<dbReference type="InterPro" id="IPR050905">
    <property type="entry name" value="Plant_NBS-LRR"/>
</dbReference>
<dbReference type="Gene3D" id="3.80.10.10">
    <property type="entry name" value="Ribonuclease Inhibitor"/>
    <property type="match status" value="4"/>
</dbReference>
<evidence type="ECO:0000259" key="8">
    <source>
        <dbReference type="Pfam" id="PF23247"/>
    </source>
</evidence>
<feature type="coiled-coil region" evidence="6">
    <location>
        <begin position="25"/>
        <end position="59"/>
    </location>
</feature>
<dbReference type="GO" id="GO:0043531">
    <property type="term" value="F:ADP binding"/>
    <property type="evidence" value="ECO:0007669"/>
    <property type="project" value="InterPro"/>
</dbReference>
<feature type="domain" description="Disease resistance R13L4/SHOC-2-like LRR" evidence="9">
    <location>
        <begin position="589"/>
        <end position="725"/>
    </location>
</feature>
<keyword evidence="6" id="KW-0175">Coiled coil</keyword>
<dbReference type="GO" id="GO:0005524">
    <property type="term" value="F:ATP binding"/>
    <property type="evidence" value="ECO:0007669"/>
    <property type="project" value="UniProtKB-KW"/>
</dbReference>
<comment type="caution">
    <text evidence="10">The sequence shown here is derived from an EMBL/GenBank/DDBJ whole genome shotgun (WGS) entry which is preliminary data.</text>
</comment>
<gene>
    <name evidence="10" type="ORF">SLEP1_g57542</name>
</gene>
<feature type="domain" description="Disease resistance protein At4g27190-like leucine-rich repeats" evidence="8">
    <location>
        <begin position="890"/>
        <end position="1014"/>
    </location>
</feature>
<dbReference type="GO" id="GO:0006952">
    <property type="term" value="P:defense response"/>
    <property type="evidence" value="ECO:0007669"/>
    <property type="project" value="UniProtKB-KW"/>
</dbReference>
<evidence type="ECO:0000256" key="1">
    <source>
        <dbReference type="ARBA" id="ARBA00008894"/>
    </source>
</evidence>
<evidence type="ECO:0000259" key="9">
    <source>
        <dbReference type="Pfam" id="PF23598"/>
    </source>
</evidence>
<keyword evidence="5" id="KW-0067">ATP-binding</keyword>
<dbReference type="InterPro" id="IPR002182">
    <property type="entry name" value="NB-ARC"/>
</dbReference>
<dbReference type="InterPro" id="IPR027417">
    <property type="entry name" value="P-loop_NTPase"/>
</dbReference>
<dbReference type="InterPro" id="IPR057135">
    <property type="entry name" value="At4g27190-like_LRR"/>
</dbReference>
<dbReference type="SUPFAM" id="SSF52047">
    <property type="entry name" value="RNI-like"/>
    <property type="match status" value="1"/>
</dbReference>
<dbReference type="InterPro" id="IPR032675">
    <property type="entry name" value="LRR_dom_sf"/>
</dbReference>
<dbReference type="Pfam" id="PF00931">
    <property type="entry name" value="NB-ARC"/>
    <property type="match status" value="1"/>
</dbReference>
<dbReference type="InterPro" id="IPR042197">
    <property type="entry name" value="Apaf_helical"/>
</dbReference>
<keyword evidence="4" id="KW-0611">Plant defense</keyword>
<accession>A0AAV5MPE4</accession>
<keyword evidence="11" id="KW-1185">Reference proteome</keyword>
<dbReference type="EMBL" id="BPVZ01000402">
    <property type="protein sequence ID" value="GKV50859.1"/>
    <property type="molecule type" value="Genomic_DNA"/>
</dbReference>
<sequence>MEVAGFAIEIFKYTTVCCLSRIRFVFQWKKNLERLRDIVSRLESQRNALQQYIDEAIQLGEMIVPSVERWMHTTEEFIHNVNLLLAGEDLGRKMYCFRTCPNLPARYRFNKAAVRCVEVADFLLCRYEDFNAISYSSVPVPVQRRDVDYLRRNQELAEAANFDDSENFNSRRRVLKDIMEALLSPGINSIGVYGAAGVGKTMLVEQIKTKAEKVKLFDVVVMAKVTKNRDWRRIQDEIARDLGIELHDRVTEEEAADRIKSRLTNRKKLKQPLGEKNEEISSECTVLLTSRNPRVLSHDGSMHTQIIEVPKLEDGEAWKLFRKTAGLENTHKKMKEAGENTHKKMKEAGENTHKKMKEAGEKAGNQFLLTIAEEISKRCEGLPIGIATLADTLKDKDPQKWRITLLRLQKNPNLNGISPSLYSAIELRYSDLKSKELKQSLLLCSLMGHNAGLQDLLKYGIGLGLFPRAKSMEKARDEALKLVNELIRDYSLLLVGGSNMHFDMHEPIRGVAISIASGDHGVLAFTKDAAKDRLNEKALKKSKWIYLSNVDASELPAELKCPQLTFFHLSANNDRQAIPNYLFRGAEGLRVLGLTKVRFESIPLSISLLINLHTLCLDQSEFDKDLNIGSIIGELKNLQVLSLARCDIQKLPEEIGKLIRLKFLDLSDCTKLTAIPRDVLSKLTQLEELYLGNSFDQWQSDKKTNASLEELRQLENLTALEVRIHCIDRIPDGLFSVELKRYKIFIGDVWNYWDSSFENSKMLKLKLGRSTSFDYSVRKLLKQAEELHLEMLNGVKNVVNELDDHAKRLLHLQEIRVTDCSEIVEIFYDEGQGDDEEEEDTDDITEATDLIKLAKLKCLRIQHLPKFISFSHEKEANISFFNEKLGVPELLELQLSWITIKTIWPAGLSPTPDSHWKLTKLIIEGCNNLENKFSSSIVRCLVKLKHLEIRECKILREIIVTENAEEKDKILFRELNFLQIEKLQNLIGFYSGNYRIKFPSLKQLAIDNCPELKGFVVDSTSVTDTSTSTTDTALFDDKVAFPNLERMTISLLKNLKILWRKFPKKENSFERLNFLSIEDLQNLIALCSEGYCTEFSYLKQLTIEKCPKLNGFVKSESMKEALFDEKIAFPKLERLSISHFNSSMIIGKNVAENSFCNLKSLRVTCCQNLSFIFPSNNDMLRKLLKSLEKLEIIGCSSVEEVFELGQQSEITASDAQITESDAENYQFKELYIDQLPKLQHVWKKNLQEIDTFQNLEPVTVSRCEDLNHLFPFSLAKSLFKLKRLKIRSCTSLEEIVAMKSAVEEEEVNFEFDSFSCLILHSLPRLRCFYPGKHKKSWPALEKFYSYHCGETKITNKQGQPESAVELPLFSLEKVAFPNLERMTISLLKNLKILWRKFPKKENSFERLNFLSIEDLQNLIALCSEDYCTEFSYLKQLTIEKCPKLNGFVKSESMKEALFDEKIAFPKLERLSISHFNNSMMIWKKLGENSFCNLKSLRVTYCQNLSFIFPSNNDLLRKLLKSLEKLEIIGCSSVEEVFELGQQSEITASDAQITESDAENYQFKELYIDQLPRLKHVWNKDLQEIDTFQNLESVTVSRCESLNHLFPFSLAKSLFKLKRLKIQSCTSLEEIVARKSAVKEEVNFEFDSLSCLILHSLPGLRCFYPGKHKKSWPALEKFYSYHCGETEITNKPDQAESAVELPLFSLEKV</sequence>
<dbReference type="Pfam" id="PF23598">
    <property type="entry name" value="LRR_14"/>
    <property type="match status" value="1"/>
</dbReference>
<dbReference type="PRINTS" id="PR00364">
    <property type="entry name" value="DISEASERSIST"/>
</dbReference>
<keyword evidence="3" id="KW-0547">Nucleotide-binding</keyword>
<dbReference type="SUPFAM" id="SSF52540">
    <property type="entry name" value="P-loop containing nucleoside triphosphate hydrolases"/>
    <property type="match status" value="1"/>
</dbReference>
<dbReference type="PANTHER" id="PTHR33463:SF192">
    <property type="entry name" value="DISEASE RESISTANCE PROTEIN RPS2-LIKE"/>
    <property type="match status" value="1"/>
</dbReference>
<evidence type="ECO:0000256" key="4">
    <source>
        <dbReference type="ARBA" id="ARBA00022821"/>
    </source>
</evidence>
<name>A0AAV5MPE4_9ROSI</name>
<evidence type="ECO:0000313" key="11">
    <source>
        <dbReference type="Proteomes" id="UP001054252"/>
    </source>
</evidence>
<reference evidence="10 11" key="1">
    <citation type="journal article" date="2021" name="Commun. Biol.">
        <title>The genome of Shorea leprosula (Dipterocarpaceae) highlights the ecological relevance of drought in aseasonal tropical rainforests.</title>
        <authorList>
            <person name="Ng K.K.S."/>
            <person name="Kobayashi M.J."/>
            <person name="Fawcett J.A."/>
            <person name="Hatakeyama M."/>
            <person name="Paape T."/>
            <person name="Ng C.H."/>
            <person name="Ang C.C."/>
            <person name="Tnah L.H."/>
            <person name="Lee C.T."/>
            <person name="Nishiyama T."/>
            <person name="Sese J."/>
            <person name="O'Brien M.J."/>
            <person name="Copetti D."/>
            <person name="Mohd Noor M.I."/>
            <person name="Ong R.C."/>
            <person name="Putra M."/>
            <person name="Sireger I.Z."/>
            <person name="Indrioko S."/>
            <person name="Kosugi Y."/>
            <person name="Izuno A."/>
            <person name="Isagi Y."/>
            <person name="Lee S.L."/>
            <person name="Shimizu K.K."/>
        </authorList>
    </citation>
    <scope>NUCLEOTIDE SEQUENCE [LARGE SCALE GENOMIC DNA]</scope>
    <source>
        <strain evidence="10">214</strain>
    </source>
</reference>